<name>A0ABP1R2X1_9HEXA</name>
<organism evidence="2 3">
    <name type="scientific">Orchesella dallaii</name>
    <dbReference type="NCBI Taxonomy" id="48710"/>
    <lineage>
        <taxon>Eukaryota</taxon>
        <taxon>Metazoa</taxon>
        <taxon>Ecdysozoa</taxon>
        <taxon>Arthropoda</taxon>
        <taxon>Hexapoda</taxon>
        <taxon>Collembola</taxon>
        <taxon>Entomobryomorpha</taxon>
        <taxon>Entomobryoidea</taxon>
        <taxon>Orchesellidae</taxon>
        <taxon>Orchesellinae</taxon>
        <taxon>Orchesella</taxon>
    </lineage>
</organism>
<feature type="transmembrane region" description="Helical" evidence="1">
    <location>
        <begin position="6"/>
        <end position="23"/>
    </location>
</feature>
<dbReference type="Proteomes" id="UP001642540">
    <property type="component" value="Unassembled WGS sequence"/>
</dbReference>
<dbReference type="EMBL" id="CAXLJM020000057">
    <property type="protein sequence ID" value="CAL8117998.1"/>
    <property type="molecule type" value="Genomic_DNA"/>
</dbReference>
<evidence type="ECO:0000313" key="2">
    <source>
        <dbReference type="EMBL" id="CAL8117998.1"/>
    </source>
</evidence>
<proteinExistence type="predicted"/>
<evidence type="ECO:0000313" key="3">
    <source>
        <dbReference type="Proteomes" id="UP001642540"/>
    </source>
</evidence>
<reference evidence="2 3" key="1">
    <citation type="submission" date="2024-08" db="EMBL/GenBank/DDBJ databases">
        <authorList>
            <person name="Cucini C."/>
            <person name="Frati F."/>
        </authorList>
    </citation>
    <scope>NUCLEOTIDE SEQUENCE [LARGE SCALE GENOMIC DNA]</scope>
</reference>
<keyword evidence="1" id="KW-0472">Membrane</keyword>
<accession>A0ABP1R2X1</accession>
<gene>
    <name evidence="2" type="ORF">ODALV1_LOCUS17936</name>
</gene>
<keyword evidence="1" id="KW-0812">Transmembrane</keyword>
<keyword evidence="1" id="KW-1133">Transmembrane helix</keyword>
<keyword evidence="3" id="KW-1185">Reference proteome</keyword>
<sequence>MDEIGLILVMVGGLVTLAIVILCQQCREVQSLVTFNNDVMAGAALAGECGYAGCDGCGADCGCGADGGCGGDGGGGDGGGGDGGGGDGGVCF</sequence>
<evidence type="ECO:0000256" key="1">
    <source>
        <dbReference type="SAM" id="Phobius"/>
    </source>
</evidence>
<protein>
    <submittedName>
        <fullName evidence="2">Uncharacterized protein</fullName>
    </submittedName>
</protein>
<comment type="caution">
    <text evidence="2">The sequence shown here is derived from an EMBL/GenBank/DDBJ whole genome shotgun (WGS) entry which is preliminary data.</text>
</comment>